<organism evidence="2 3">
    <name type="scientific">Mangrovihabitans endophyticus</name>
    <dbReference type="NCBI Taxonomy" id="1751298"/>
    <lineage>
        <taxon>Bacteria</taxon>
        <taxon>Bacillati</taxon>
        <taxon>Actinomycetota</taxon>
        <taxon>Actinomycetes</taxon>
        <taxon>Micromonosporales</taxon>
        <taxon>Micromonosporaceae</taxon>
        <taxon>Mangrovihabitans</taxon>
    </lineage>
</organism>
<evidence type="ECO:0008006" key="4">
    <source>
        <dbReference type="Google" id="ProtNLM"/>
    </source>
</evidence>
<evidence type="ECO:0000313" key="2">
    <source>
        <dbReference type="EMBL" id="GGK90814.1"/>
    </source>
</evidence>
<reference evidence="2" key="2">
    <citation type="submission" date="2020-09" db="EMBL/GenBank/DDBJ databases">
        <authorList>
            <person name="Sun Q."/>
            <person name="Zhou Y."/>
        </authorList>
    </citation>
    <scope>NUCLEOTIDE SEQUENCE</scope>
    <source>
        <strain evidence="2">CGMCC 4.7299</strain>
    </source>
</reference>
<protein>
    <recommendedName>
        <fullName evidence="4">TIR domain-containing protein</fullName>
    </recommendedName>
</protein>
<accession>A0A8J3BY47</accession>
<name>A0A8J3BY47_9ACTN</name>
<keyword evidence="3" id="KW-1185">Reference proteome</keyword>
<dbReference type="InterPro" id="IPR035897">
    <property type="entry name" value="Toll_tir_struct_dom_sf"/>
</dbReference>
<comment type="caution">
    <text evidence="2">The sequence shown here is derived from an EMBL/GenBank/DDBJ whole genome shotgun (WGS) entry which is preliminary data.</text>
</comment>
<dbReference type="Gene3D" id="3.40.50.10140">
    <property type="entry name" value="Toll/interleukin-1 receptor homology (TIR) domain"/>
    <property type="match status" value="1"/>
</dbReference>
<dbReference type="SUPFAM" id="SSF52200">
    <property type="entry name" value="Toll/Interleukin receptor TIR domain"/>
    <property type="match status" value="1"/>
</dbReference>
<dbReference type="AlphaFoldDB" id="A0A8J3BY47"/>
<feature type="region of interest" description="Disordered" evidence="1">
    <location>
        <begin position="1"/>
        <end position="21"/>
    </location>
</feature>
<evidence type="ECO:0000256" key="1">
    <source>
        <dbReference type="SAM" id="MobiDB-lite"/>
    </source>
</evidence>
<dbReference type="RefSeq" id="WP_189079422.1">
    <property type="nucleotide sequence ID" value="NZ_BMMX01000009.1"/>
</dbReference>
<dbReference type="Proteomes" id="UP000656042">
    <property type="component" value="Unassembled WGS sequence"/>
</dbReference>
<sequence>MMDKVPQLTTDNMPSRNAAVGSDGVDLPGAAIHCTDAEPSLKSMITKVARGPEVNVGGRAPVLRMLQSVARSSSPYLFVEDACHDWPGDAAAIRTAWNTGMFSSFLAETADPDFISFDQRLGLLHVRGAPLHTALARTDWDEVERQFPHLNLSQDFVYDVAVSFAKEERPYIELLFAGLVRLGHPVFYDFNEQDRLLGSRCDDYLERAFLQQSRFVVVMPTITYGTRRSHLYEVELFREKLPRDRLLPIFDISKPRGPFDSLFDQGHLWLEPDQELAPQAAHHAEVISKKIGSDVAAVLRRGR</sequence>
<dbReference type="EMBL" id="BMMX01000009">
    <property type="protein sequence ID" value="GGK90814.1"/>
    <property type="molecule type" value="Genomic_DNA"/>
</dbReference>
<evidence type="ECO:0000313" key="3">
    <source>
        <dbReference type="Proteomes" id="UP000656042"/>
    </source>
</evidence>
<proteinExistence type="predicted"/>
<gene>
    <name evidence="2" type="ORF">GCM10012284_25820</name>
</gene>
<reference evidence="2" key="1">
    <citation type="journal article" date="2014" name="Int. J. Syst. Evol. Microbiol.">
        <title>Complete genome sequence of Corynebacterium casei LMG S-19264T (=DSM 44701T), isolated from a smear-ripened cheese.</title>
        <authorList>
            <consortium name="US DOE Joint Genome Institute (JGI-PGF)"/>
            <person name="Walter F."/>
            <person name="Albersmeier A."/>
            <person name="Kalinowski J."/>
            <person name="Ruckert C."/>
        </authorList>
    </citation>
    <scope>NUCLEOTIDE SEQUENCE</scope>
    <source>
        <strain evidence="2">CGMCC 4.7299</strain>
    </source>
</reference>